<dbReference type="OrthoDB" id="1697482at2"/>
<protein>
    <submittedName>
        <fullName evidence="1">Phage tail tube protein</fullName>
    </submittedName>
</protein>
<dbReference type="SUPFAM" id="SSF69279">
    <property type="entry name" value="Phage tail proteins"/>
    <property type="match status" value="1"/>
</dbReference>
<dbReference type="STRING" id="146817.SAMN04488502_11261"/>
<evidence type="ECO:0000313" key="1">
    <source>
        <dbReference type="EMBL" id="SDN12354.1"/>
    </source>
</evidence>
<dbReference type="AlphaFoldDB" id="A0A1G9YTB8"/>
<dbReference type="Proteomes" id="UP000214880">
    <property type="component" value="Unassembled WGS sequence"/>
</dbReference>
<name>A0A1G9YTB8_9FIRM</name>
<dbReference type="RefSeq" id="WP_092074755.1">
    <property type="nucleotide sequence ID" value="NZ_FNHB01000012.1"/>
</dbReference>
<dbReference type="InterPro" id="IPR038628">
    <property type="entry name" value="XkdM-like_sf"/>
</dbReference>
<accession>A0A1G9YTB8</accession>
<dbReference type="EMBL" id="FNHB01000012">
    <property type="protein sequence ID" value="SDN12354.1"/>
    <property type="molecule type" value="Genomic_DNA"/>
</dbReference>
<evidence type="ECO:0000313" key="2">
    <source>
        <dbReference type="Proteomes" id="UP000214880"/>
    </source>
</evidence>
<gene>
    <name evidence="1" type="ORF">SAMN04488502_11261</name>
</gene>
<sequence>MRTTMHAKDVLLAKLASCYITVNGERHLALQAKDLTATVEKEKVEVPILGRMMKGHKTVSMTGTGSLTVYQNTALFTNMVKKAKDSGLDIYFDMMVVNEDPASDAGSRIVTLKDCNIDGCDIAAFDADGELLEQSIDFTFEDFEIVKNFKELEGVTQ</sequence>
<organism evidence="1 2">
    <name type="scientific">Dendrosporobacter quercicolus</name>
    <dbReference type="NCBI Taxonomy" id="146817"/>
    <lineage>
        <taxon>Bacteria</taxon>
        <taxon>Bacillati</taxon>
        <taxon>Bacillota</taxon>
        <taxon>Negativicutes</taxon>
        <taxon>Selenomonadales</taxon>
        <taxon>Sporomusaceae</taxon>
        <taxon>Dendrosporobacter</taxon>
    </lineage>
</organism>
<dbReference type="InterPro" id="IPR018989">
    <property type="entry name" value="DUF2001"/>
</dbReference>
<reference evidence="1 2" key="1">
    <citation type="submission" date="2016-10" db="EMBL/GenBank/DDBJ databases">
        <authorList>
            <person name="de Groot N.N."/>
        </authorList>
    </citation>
    <scope>NUCLEOTIDE SEQUENCE [LARGE SCALE GENOMIC DNA]</scope>
    <source>
        <strain evidence="1 2">DSM 1736</strain>
    </source>
</reference>
<dbReference type="Pfam" id="PF09393">
    <property type="entry name" value="DUF2001"/>
    <property type="match status" value="1"/>
</dbReference>
<dbReference type="Gene3D" id="2.30.110.40">
    <property type="entry name" value="Phage tail tube protein"/>
    <property type="match status" value="1"/>
</dbReference>
<keyword evidence="2" id="KW-1185">Reference proteome</keyword>
<proteinExistence type="predicted"/>